<keyword evidence="3" id="KW-1185">Reference proteome</keyword>
<keyword evidence="1" id="KW-0472">Membrane</keyword>
<dbReference type="EMBL" id="LN891014">
    <property type="protein sequence ID" value="CUS11667.1"/>
    <property type="molecule type" value="Genomic_DNA"/>
</dbReference>
<dbReference type="AlphaFoldDB" id="A0A292PZ46"/>
<keyword evidence="1" id="KW-1133">Transmembrane helix</keyword>
<proteinExistence type="predicted"/>
<name>A0A292PZ46_9PEZI</name>
<evidence type="ECO:0000256" key="1">
    <source>
        <dbReference type="SAM" id="Phobius"/>
    </source>
</evidence>
<accession>A0A292PZ46</accession>
<evidence type="ECO:0000313" key="3">
    <source>
        <dbReference type="Proteomes" id="UP001412239"/>
    </source>
</evidence>
<sequence>MFLFNLPLEKQQNLWILTSNEMTDPGWCQNCNLWFVVLAARPSQVLIICMEMLVYLIYLLTSSYYHTLYKAKQASQSEKEKLYAVCAAFGPVARTCLQEISITNDQAYEWSLRSYFHVVNEGVGAFISSGEYSDLDDPVMDKALAKLSILEPINNREFSQLLIATRLISFCIFQSAKQAAKLSFYGLYQNIS</sequence>
<organism evidence="2 3">
    <name type="scientific">Tuber aestivum</name>
    <name type="common">summer truffle</name>
    <dbReference type="NCBI Taxonomy" id="59557"/>
    <lineage>
        <taxon>Eukaryota</taxon>
        <taxon>Fungi</taxon>
        <taxon>Dikarya</taxon>
        <taxon>Ascomycota</taxon>
        <taxon>Pezizomycotina</taxon>
        <taxon>Pezizomycetes</taxon>
        <taxon>Pezizales</taxon>
        <taxon>Tuberaceae</taxon>
        <taxon>Tuber</taxon>
    </lineage>
</organism>
<feature type="transmembrane region" description="Helical" evidence="1">
    <location>
        <begin position="45"/>
        <end position="65"/>
    </location>
</feature>
<keyword evidence="1" id="KW-0812">Transmembrane</keyword>
<reference evidence="2" key="1">
    <citation type="submission" date="2015-10" db="EMBL/GenBank/DDBJ databases">
        <authorList>
            <person name="Regsiter A."/>
            <person name="william w."/>
        </authorList>
    </citation>
    <scope>NUCLEOTIDE SEQUENCE</scope>
    <source>
        <strain evidence="2">Montdore</strain>
    </source>
</reference>
<gene>
    <name evidence="2" type="ORF">GSTUAT00004244001</name>
</gene>
<dbReference type="Proteomes" id="UP001412239">
    <property type="component" value="Unassembled WGS sequence"/>
</dbReference>
<evidence type="ECO:0000313" key="2">
    <source>
        <dbReference type="EMBL" id="CUS11667.1"/>
    </source>
</evidence>
<protein>
    <submittedName>
        <fullName evidence="2">Uncharacterized protein</fullName>
    </submittedName>
</protein>